<accession>A0AAW2GL92</accession>
<evidence type="ECO:0000313" key="1">
    <source>
        <dbReference type="EMBL" id="KAL0127834.1"/>
    </source>
</evidence>
<dbReference type="AlphaFoldDB" id="A0AAW2GL92"/>
<organism evidence="1 2">
    <name type="scientific">Cardiocondyla obscurior</name>
    <dbReference type="NCBI Taxonomy" id="286306"/>
    <lineage>
        <taxon>Eukaryota</taxon>
        <taxon>Metazoa</taxon>
        <taxon>Ecdysozoa</taxon>
        <taxon>Arthropoda</taxon>
        <taxon>Hexapoda</taxon>
        <taxon>Insecta</taxon>
        <taxon>Pterygota</taxon>
        <taxon>Neoptera</taxon>
        <taxon>Endopterygota</taxon>
        <taxon>Hymenoptera</taxon>
        <taxon>Apocrita</taxon>
        <taxon>Aculeata</taxon>
        <taxon>Formicoidea</taxon>
        <taxon>Formicidae</taxon>
        <taxon>Myrmicinae</taxon>
        <taxon>Cardiocondyla</taxon>
    </lineage>
</organism>
<dbReference type="EMBL" id="JADYXP020000003">
    <property type="protein sequence ID" value="KAL0127834.1"/>
    <property type="molecule type" value="Genomic_DNA"/>
</dbReference>
<name>A0AAW2GL92_9HYME</name>
<evidence type="ECO:0000313" key="2">
    <source>
        <dbReference type="Proteomes" id="UP001430953"/>
    </source>
</evidence>
<protein>
    <submittedName>
        <fullName evidence="1">Uncharacterized protein</fullName>
    </submittedName>
</protein>
<dbReference type="Proteomes" id="UP001430953">
    <property type="component" value="Unassembled WGS sequence"/>
</dbReference>
<reference evidence="1 2" key="1">
    <citation type="submission" date="2023-03" db="EMBL/GenBank/DDBJ databases">
        <title>High recombination rates correlate with genetic variation in Cardiocondyla obscurior ants.</title>
        <authorList>
            <person name="Errbii M."/>
        </authorList>
    </citation>
    <scope>NUCLEOTIDE SEQUENCE [LARGE SCALE GENOMIC DNA]</scope>
    <source>
        <strain evidence="1">Alpha-2009</strain>
        <tissue evidence="1">Whole body</tissue>
    </source>
</reference>
<proteinExistence type="predicted"/>
<sequence length="90" mass="10706">MSRFSRKPSRLIVSKVYTSFPSSFSFSRRRRPTNSIRARILRVPKRGDSRPIDSTPAIYRNPLNYLYDSSLQRSATRPHCKRKYHLLRIH</sequence>
<gene>
    <name evidence="1" type="ORF">PUN28_003226</name>
</gene>
<comment type="caution">
    <text evidence="1">The sequence shown here is derived from an EMBL/GenBank/DDBJ whole genome shotgun (WGS) entry which is preliminary data.</text>
</comment>
<keyword evidence="2" id="KW-1185">Reference proteome</keyword>